<organism evidence="2 3">
    <name type="scientific">Mucuna pruriens</name>
    <name type="common">Velvet bean</name>
    <name type="synonym">Dolichos pruriens</name>
    <dbReference type="NCBI Taxonomy" id="157652"/>
    <lineage>
        <taxon>Eukaryota</taxon>
        <taxon>Viridiplantae</taxon>
        <taxon>Streptophyta</taxon>
        <taxon>Embryophyta</taxon>
        <taxon>Tracheophyta</taxon>
        <taxon>Spermatophyta</taxon>
        <taxon>Magnoliopsida</taxon>
        <taxon>eudicotyledons</taxon>
        <taxon>Gunneridae</taxon>
        <taxon>Pentapetalae</taxon>
        <taxon>rosids</taxon>
        <taxon>fabids</taxon>
        <taxon>Fabales</taxon>
        <taxon>Fabaceae</taxon>
        <taxon>Papilionoideae</taxon>
        <taxon>50 kb inversion clade</taxon>
        <taxon>NPAAA clade</taxon>
        <taxon>indigoferoid/millettioid clade</taxon>
        <taxon>Phaseoleae</taxon>
        <taxon>Mucuna</taxon>
    </lineage>
</organism>
<dbReference type="PANTHER" id="PTHR35165:SF1">
    <property type="entry name" value="OS04G0577375 PROTEIN"/>
    <property type="match status" value="1"/>
</dbReference>
<dbReference type="OrthoDB" id="1423823at2759"/>
<keyword evidence="1" id="KW-0812">Transmembrane</keyword>
<sequence length="73" mass="8786">MVFWHPRECGPHNEKHMCEMGWKEGEKSRWIRKAFILLWSSLISIAGGLVLGWWLHKYHPSNKQLWMELNLKV</sequence>
<dbReference type="Pfam" id="PF16594">
    <property type="entry name" value="ATP-synt_Z"/>
    <property type="match status" value="1"/>
</dbReference>
<name>A0A371F6P1_MUCPR</name>
<keyword evidence="1" id="KW-1133">Transmembrane helix</keyword>
<feature type="transmembrane region" description="Helical" evidence="1">
    <location>
        <begin position="34"/>
        <end position="55"/>
    </location>
</feature>
<dbReference type="InterPro" id="IPR032238">
    <property type="entry name" value="ATP-synth_Z"/>
</dbReference>
<reference evidence="2" key="1">
    <citation type="submission" date="2018-05" db="EMBL/GenBank/DDBJ databases">
        <title>Draft genome of Mucuna pruriens seed.</title>
        <authorList>
            <person name="Nnadi N.E."/>
            <person name="Vos R."/>
            <person name="Hasami M.H."/>
            <person name="Devisetty U.K."/>
            <person name="Aguiy J.C."/>
        </authorList>
    </citation>
    <scope>NUCLEOTIDE SEQUENCE [LARGE SCALE GENOMIC DNA]</scope>
    <source>
        <strain evidence="2">JCA_2017</strain>
    </source>
</reference>
<evidence type="ECO:0000256" key="1">
    <source>
        <dbReference type="SAM" id="Phobius"/>
    </source>
</evidence>
<gene>
    <name evidence="2" type="ORF">CR513_46499</name>
</gene>
<dbReference type="EMBL" id="QJKJ01010389">
    <property type="protein sequence ID" value="RDX73833.1"/>
    <property type="molecule type" value="Genomic_DNA"/>
</dbReference>
<keyword evidence="1" id="KW-0472">Membrane</keyword>
<proteinExistence type="predicted"/>
<feature type="non-terminal residue" evidence="2">
    <location>
        <position position="1"/>
    </location>
</feature>
<protein>
    <submittedName>
        <fullName evidence="2">Uncharacterized protein</fullName>
    </submittedName>
</protein>
<dbReference type="Proteomes" id="UP000257109">
    <property type="component" value="Unassembled WGS sequence"/>
</dbReference>
<keyword evidence="3" id="KW-1185">Reference proteome</keyword>
<evidence type="ECO:0000313" key="2">
    <source>
        <dbReference type="EMBL" id="RDX73833.1"/>
    </source>
</evidence>
<dbReference type="PANTHER" id="PTHR35165">
    <property type="entry name" value="OS08G0113900 PROTEIN"/>
    <property type="match status" value="1"/>
</dbReference>
<accession>A0A371F6P1</accession>
<evidence type="ECO:0000313" key="3">
    <source>
        <dbReference type="Proteomes" id="UP000257109"/>
    </source>
</evidence>
<dbReference type="AlphaFoldDB" id="A0A371F6P1"/>
<comment type="caution">
    <text evidence="2">The sequence shown here is derived from an EMBL/GenBank/DDBJ whole genome shotgun (WGS) entry which is preliminary data.</text>
</comment>